<reference evidence="3 4" key="1">
    <citation type="submission" date="2015-01" db="EMBL/GenBank/DDBJ databases">
        <title>The Genome Sequence of Exophiala spinifera CBS89968.</title>
        <authorList>
            <consortium name="The Broad Institute Genomics Platform"/>
            <person name="Cuomo C."/>
            <person name="de Hoog S."/>
            <person name="Gorbushina A."/>
            <person name="Stielow B."/>
            <person name="Teixiera M."/>
            <person name="Abouelleil A."/>
            <person name="Chapman S.B."/>
            <person name="Priest M."/>
            <person name="Young S.K."/>
            <person name="Wortman J."/>
            <person name="Nusbaum C."/>
            <person name="Birren B."/>
        </authorList>
    </citation>
    <scope>NUCLEOTIDE SEQUENCE [LARGE SCALE GENOMIC DNA]</scope>
    <source>
        <strain evidence="3 4">CBS 89968</strain>
    </source>
</reference>
<feature type="compositionally biased region" description="Polar residues" evidence="2">
    <location>
        <begin position="81"/>
        <end position="130"/>
    </location>
</feature>
<protein>
    <submittedName>
        <fullName evidence="3">Uncharacterized protein</fullName>
    </submittedName>
</protein>
<organism evidence="3 4">
    <name type="scientific">Exophiala spinifera</name>
    <dbReference type="NCBI Taxonomy" id="91928"/>
    <lineage>
        <taxon>Eukaryota</taxon>
        <taxon>Fungi</taxon>
        <taxon>Dikarya</taxon>
        <taxon>Ascomycota</taxon>
        <taxon>Pezizomycotina</taxon>
        <taxon>Eurotiomycetes</taxon>
        <taxon>Chaetothyriomycetidae</taxon>
        <taxon>Chaetothyriales</taxon>
        <taxon>Herpotrichiellaceae</taxon>
        <taxon>Exophiala</taxon>
    </lineage>
</organism>
<evidence type="ECO:0000256" key="2">
    <source>
        <dbReference type="SAM" id="MobiDB-lite"/>
    </source>
</evidence>
<sequence length="345" mass="38985">MTPPIDCGCFEAIVHYLTPKNWPLFRKGGENKSDQQPRRNGLFRWRRRSTRRGAAPRRPFLATIYEEDESTSNHSRDGTAGHQQDPSSPTVTHQPSQASQPQRETPVTADPTSTTSPTEVGVQGSPSNPVRSKRQRTIRFAEANPPSRMKQHDSANEPAQTAMSTWSDTNPGTAATTAQDNGTSTLTPDKANDTDGEPAGQITNVMPAPRSQSRQSQRSADETQDYIKGKRHLEGQLNRHLGQLDRIRRIVKQLNSDLQELEGQVSEDKRLDCDDPLLFRVLQDELESLHDFRNKYAHVVAFHNQQIQSIADQRAELDKNQGLECTVYHMYLGHIKHVEWYKLFS</sequence>
<dbReference type="VEuPathDB" id="FungiDB:PV08_11545"/>
<feature type="compositionally biased region" description="Polar residues" evidence="2">
    <location>
        <begin position="157"/>
        <end position="187"/>
    </location>
</feature>
<keyword evidence="1" id="KW-0175">Coiled coil</keyword>
<dbReference type="Proteomes" id="UP000053328">
    <property type="component" value="Unassembled WGS sequence"/>
</dbReference>
<dbReference type="OrthoDB" id="4111305at2759"/>
<evidence type="ECO:0000313" key="3">
    <source>
        <dbReference type="EMBL" id="KIW10581.1"/>
    </source>
</evidence>
<evidence type="ECO:0000256" key="1">
    <source>
        <dbReference type="SAM" id="Coils"/>
    </source>
</evidence>
<gene>
    <name evidence="3" type="ORF">PV08_11545</name>
</gene>
<dbReference type="GeneID" id="27338628"/>
<evidence type="ECO:0000313" key="4">
    <source>
        <dbReference type="Proteomes" id="UP000053328"/>
    </source>
</evidence>
<keyword evidence="4" id="KW-1185">Reference proteome</keyword>
<feature type="coiled-coil region" evidence="1">
    <location>
        <begin position="244"/>
        <end position="271"/>
    </location>
</feature>
<feature type="compositionally biased region" description="Basic and acidic residues" evidence="2">
    <location>
        <begin position="27"/>
        <end position="37"/>
    </location>
</feature>
<name>A0A0D1Y6T6_9EURO</name>
<dbReference type="AlphaFoldDB" id="A0A0D1Y6T6"/>
<dbReference type="EMBL" id="KN847500">
    <property type="protein sequence ID" value="KIW10581.1"/>
    <property type="molecule type" value="Genomic_DNA"/>
</dbReference>
<proteinExistence type="predicted"/>
<accession>A0A0D1Y6T6</accession>
<feature type="compositionally biased region" description="Basic residues" evidence="2">
    <location>
        <begin position="44"/>
        <end position="55"/>
    </location>
</feature>
<feature type="region of interest" description="Disordered" evidence="2">
    <location>
        <begin position="26"/>
        <end position="223"/>
    </location>
</feature>
<dbReference type="HOGENOM" id="CLU_831654_0_0_1"/>
<dbReference type="RefSeq" id="XP_016230797.1">
    <property type="nucleotide sequence ID" value="XM_016385853.1"/>
</dbReference>